<dbReference type="Proteomes" id="UP000611723">
    <property type="component" value="Unassembled WGS sequence"/>
</dbReference>
<organism evidence="2 3">
    <name type="scientific">Marivirga aurantiaca</name>
    <dbReference type="NCBI Taxonomy" id="2802615"/>
    <lineage>
        <taxon>Bacteria</taxon>
        <taxon>Pseudomonadati</taxon>
        <taxon>Bacteroidota</taxon>
        <taxon>Cytophagia</taxon>
        <taxon>Cytophagales</taxon>
        <taxon>Marivirgaceae</taxon>
        <taxon>Marivirga</taxon>
    </lineage>
</organism>
<sequence length="127" mass="14245">MKITCKEDCENAPKKLLLKELNIAFGKGNVESILSQLTDDIIWEMVGDKVMQGKEEVAKELESMKEYTAVELNIDHIVTHGKTAACNGSFQMHSGDRYGFCDMYVFNNNSKTAKIKEMISYGIALKS</sequence>
<dbReference type="Pfam" id="PF12680">
    <property type="entry name" value="SnoaL_2"/>
    <property type="match status" value="1"/>
</dbReference>
<keyword evidence="3" id="KW-1185">Reference proteome</keyword>
<dbReference type="Gene3D" id="3.10.450.50">
    <property type="match status" value="1"/>
</dbReference>
<dbReference type="RefSeq" id="WP_201430831.1">
    <property type="nucleotide sequence ID" value="NZ_JAEQBW010000003.1"/>
</dbReference>
<evidence type="ECO:0000259" key="1">
    <source>
        <dbReference type="Pfam" id="PF12680"/>
    </source>
</evidence>
<dbReference type="AlphaFoldDB" id="A0A935CB35"/>
<dbReference type="InterPro" id="IPR037401">
    <property type="entry name" value="SnoaL-like"/>
</dbReference>
<name>A0A935CB35_9BACT</name>
<dbReference type="EMBL" id="JAEQBW010000003">
    <property type="protein sequence ID" value="MBK6265153.1"/>
    <property type="molecule type" value="Genomic_DNA"/>
</dbReference>
<feature type="domain" description="SnoaL-like" evidence="1">
    <location>
        <begin position="24"/>
        <end position="106"/>
    </location>
</feature>
<proteinExistence type="predicted"/>
<evidence type="ECO:0000313" key="3">
    <source>
        <dbReference type="Proteomes" id="UP000611723"/>
    </source>
</evidence>
<dbReference type="SUPFAM" id="SSF54427">
    <property type="entry name" value="NTF2-like"/>
    <property type="match status" value="1"/>
</dbReference>
<dbReference type="InterPro" id="IPR032710">
    <property type="entry name" value="NTF2-like_dom_sf"/>
</dbReference>
<evidence type="ECO:0000313" key="2">
    <source>
        <dbReference type="EMBL" id="MBK6265153.1"/>
    </source>
</evidence>
<reference evidence="2" key="1">
    <citation type="submission" date="2021-01" db="EMBL/GenBank/DDBJ databases">
        <title>Marivirga aurantiaca sp. nov., isolated from intertidal surface sediments.</title>
        <authorList>
            <person name="Zhang M."/>
        </authorList>
    </citation>
    <scope>NUCLEOTIDE SEQUENCE</scope>
    <source>
        <strain evidence="2">S37H4</strain>
    </source>
</reference>
<accession>A0A935CB35</accession>
<gene>
    <name evidence="2" type="ORF">JKA74_08895</name>
</gene>
<comment type="caution">
    <text evidence="2">The sequence shown here is derived from an EMBL/GenBank/DDBJ whole genome shotgun (WGS) entry which is preliminary data.</text>
</comment>
<protein>
    <submittedName>
        <fullName evidence="2">Nuclear transport factor 2 family protein</fullName>
    </submittedName>
</protein>